<keyword evidence="4" id="KW-1185">Reference proteome</keyword>
<dbReference type="EMBL" id="MUIE01000286">
    <property type="protein sequence ID" value="OQX33556.1"/>
    <property type="molecule type" value="Genomic_DNA"/>
</dbReference>
<dbReference type="Proteomes" id="UP000243361">
    <property type="component" value="Unassembled WGS sequence"/>
</dbReference>
<reference evidence="3" key="1">
    <citation type="submission" date="2017-02" db="EMBL/GenBank/DDBJ databases">
        <title>Novel co-symbiosis in the unique lucinid bivalve Phacoides pectinatus.</title>
        <authorList>
            <person name="Lim S.J."/>
            <person name="Davis B.G."/>
            <person name="Gill D.E."/>
            <person name="Engel A.S."/>
            <person name="Anderson L.C."/>
            <person name="Campbell B.J."/>
        </authorList>
    </citation>
    <scope>NUCLEOTIDE SEQUENCE [LARGE SCALE GENOMIC DNA]</scope>
    <source>
        <strain evidence="3">LUC13016_P6</strain>
    </source>
</reference>
<protein>
    <recommendedName>
        <fullName evidence="2">TamA POTRA domain-containing protein</fullName>
    </recommendedName>
</protein>
<dbReference type="Gene3D" id="3.10.20.310">
    <property type="entry name" value="membrane protein fhac"/>
    <property type="match status" value="1"/>
</dbReference>
<proteinExistence type="predicted"/>
<dbReference type="Pfam" id="PF17243">
    <property type="entry name" value="POTRA_TamA_1"/>
    <property type="match status" value="1"/>
</dbReference>
<dbReference type="InterPro" id="IPR035243">
    <property type="entry name" value="TamA_POTRA_Dom_1"/>
</dbReference>
<evidence type="ECO:0000259" key="2">
    <source>
        <dbReference type="Pfam" id="PF17243"/>
    </source>
</evidence>
<comment type="caution">
    <text evidence="3">The sequence shown here is derived from an EMBL/GenBank/DDBJ whole genome shotgun (WGS) entry which is preliminary data.</text>
</comment>
<evidence type="ECO:0000256" key="1">
    <source>
        <dbReference type="SAM" id="MobiDB-lite"/>
    </source>
</evidence>
<evidence type="ECO:0000313" key="4">
    <source>
        <dbReference type="Proteomes" id="UP000243361"/>
    </source>
</evidence>
<feature type="non-terminal residue" evidence="3">
    <location>
        <position position="159"/>
    </location>
</feature>
<name>A0A657PNC8_9GAMM</name>
<feature type="region of interest" description="Disordered" evidence="1">
    <location>
        <begin position="138"/>
        <end position="159"/>
    </location>
</feature>
<dbReference type="AlphaFoldDB" id="A0A657PNC8"/>
<feature type="domain" description="TamA POTRA" evidence="2">
    <location>
        <begin position="45"/>
        <end position="123"/>
    </location>
</feature>
<gene>
    <name evidence="3" type="ORF">B0D84_04460</name>
</gene>
<organism evidence="3 4">
    <name type="scientific">Candidatus Sedimenticola endophacoides</name>
    <dbReference type="NCBI Taxonomy" id="2548426"/>
    <lineage>
        <taxon>Bacteria</taxon>
        <taxon>Pseudomonadati</taxon>
        <taxon>Pseudomonadota</taxon>
        <taxon>Gammaproteobacteria</taxon>
        <taxon>Chromatiales</taxon>
        <taxon>Sedimenticolaceae</taxon>
        <taxon>Sedimenticola</taxon>
    </lineage>
</organism>
<accession>A0A657PNC8</accession>
<evidence type="ECO:0000313" key="3">
    <source>
        <dbReference type="EMBL" id="OQX33556.1"/>
    </source>
</evidence>
<sequence>MRHPAPGSAEFLRCQDPPSHAMKVLISSLFLLLLLSAQAAALELSVTIEGLGDDEEQNVRQFLSIVRERERPDLTPERVRYLHQRAPEQIRKALQPYGLFRPRINAELQPTADGFDCRYRIEPGQPVTIGEVNYRISGAGTGDPRLQRGPTLEPGQPLN</sequence>